<dbReference type="Gene3D" id="1.10.287.470">
    <property type="entry name" value="Helix hairpin bin"/>
    <property type="match status" value="1"/>
</dbReference>
<evidence type="ECO:0000259" key="6">
    <source>
        <dbReference type="Pfam" id="PF25944"/>
    </source>
</evidence>
<evidence type="ECO:0000259" key="4">
    <source>
        <dbReference type="Pfam" id="PF25876"/>
    </source>
</evidence>
<dbReference type="InterPro" id="IPR058625">
    <property type="entry name" value="MdtA-like_BSH"/>
</dbReference>
<protein>
    <submittedName>
        <fullName evidence="8">Uncharacterized protein</fullName>
    </submittedName>
</protein>
<keyword evidence="9" id="KW-1185">Reference proteome</keyword>
<dbReference type="AlphaFoldDB" id="A0A0F5K5S3"/>
<dbReference type="Pfam" id="PF25944">
    <property type="entry name" value="Beta-barrel_RND"/>
    <property type="match status" value="1"/>
</dbReference>
<accession>A0A0F5K5S3</accession>
<dbReference type="InterPro" id="IPR058627">
    <property type="entry name" value="MdtA-like_C"/>
</dbReference>
<dbReference type="InterPro" id="IPR058624">
    <property type="entry name" value="MdtA-like_HH"/>
</dbReference>
<evidence type="ECO:0000259" key="7">
    <source>
        <dbReference type="Pfam" id="PF25967"/>
    </source>
</evidence>
<proteinExistence type="inferred from homology"/>
<dbReference type="Gene3D" id="2.40.420.20">
    <property type="match status" value="1"/>
</dbReference>
<comment type="similarity">
    <text evidence="2">Belongs to the membrane fusion protein (MFP) (TC 8.A.1) family.</text>
</comment>
<dbReference type="Pfam" id="PF25876">
    <property type="entry name" value="HH_MFP_RND"/>
    <property type="match status" value="1"/>
</dbReference>
<dbReference type="Pfam" id="PF25967">
    <property type="entry name" value="RND-MFP_C"/>
    <property type="match status" value="1"/>
</dbReference>
<dbReference type="SUPFAM" id="SSF111369">
    <property type="entry name" value="HlyD-like secretion proteins"/>
    <property type="match status" value="1"/>
</dbReference>
<comment type="subcellular location">
    <subcellularLocation>
        <location evidence="1">Cell envelope</location>
    </subcellularLocation>
</comment>
<dbReference type="InterPro" id="IPR058626">
    <property type="entry name" value="MdtA-like_b-barrel"/>
</dbReference>
<evidence type="ECO:0000256" key="3">
    <source>
        <dbReference type="SAM" id="Coils"/>
    </source>
</evidence>
<sequence length="372" mass="39912">MSARATPSKHDGAGKTVSVLRLQPRVLPISMVLPGRVLAYETSDVRPQVSGIVQRRCFVEGALVKAGQPLYQIEPARYELAYEQATAALAGARAAVPLARSTLARERGLLASGATSRQVHDQAVATLAQAEAALASAQAAQRRARLDRDFAVVRAPIGGYIDRSNVSAGALVVAEQVEPLTRIHRIDRVYVDLRQSSEQLRSMRRTLEQSGALTGKASKVTLTLSDGEPYPQTGRLDLTESRVALDTDTVALRAVFDNPERTLLPGMYVRANVTAGTLRDGYLLPQRAVSRNARGEPSIWVVVHGKAEQRTLPQAQPYGNDWLVNGGITPGTLLIVEGEMHVREGATVAVEEVRIDPGSGLLALPAGIEGQS</sequence>
<dbReference type="PANTHER" id="PTHR30158:SF3">
    <property type="entry name" value="MULTIDRUG EFFLUX PUMP SUBUNIT ACRA-RELATED"/>
    <property type="match status" value="1"/>
</dbReference>
<evidence type="ECO:0000256" key="1">
    <source>
        <dbReference type="ARBA" id="ARBA00004196"/>
    </source>
</evidence>
<dbReference type="GO" id="GO:0046677">
    <property type="term" value="P:response to antibiotic"/>
    <property type="evidence" value="ECO:0007669"/>
    <property type="project" value="TreeGrafter"/>
</dbReference>
<dbReference type="InterPro" id="IPR006143">
    <property type="entry name" value="RND_pump_MFP"/>
</dbReference>
<evidence type="ECO:0000259" key="5">
    <source>
        <dbReference type="Pfam" id="PF25917"/>
    </source>
</evidence>
<organism evidence="8 9">
    <name type="scientific">Robbsia andropogonis</name>
    <dbReference type="NCBI Taxonomy" id="28092"/>
    <lineage>
        <taxon>Bacteria</taxon>
        <taxon>Pseudomonadati</taxon>
        <taxon>Pseudomonadota</taxon>
        <taxon>Betaproteobacteria</taxon>
        <taxon>Burkholderiales</taxon>
        <taxon>Burkholderiaceae</taxon>
        <taxon>Robbsia</taxon>
    </lineage>
</organism>
<comment type="caution">
    <text evidence="8">The sequence shown here is derived from an EMBL/GenBank/DDBJ whole genome shotgun (WGS) entry which is preliminary data.</text>
</comment>
<evidence type="ECO:0000313" key="8">
    <source>
        <dbReference type="EMBL" id="KKB64887.1"/>
    </source>
</evidence>
<reference evidence="8 9" key="1">
    <citation type="submission" date="2015-03" db="EMBL/GenBank/DDBJ databases">
        <title>Draft Genome Sequence of Burkholderia andropogonis type strain ICMP2807, isolated from Sorghum bicolor.</title>
        <authorList>
            <person name="Lopes-Santos L."/>
            <person name="Castro D.B."/>
            <person name="Ottoboni L.M."/>
            <person name="Park D."/>
            <person name="Weirc B.S."/>
            <person name="Destefano S.A."/>
        </authorList>
    </citation>
    <scope>NUCLEOTIDE SEQUENCE [LARGE SCALE GENOMIC DNA]</scope>
    <source>
        <strain evidence="8 9">ICMP2807</strain>
    </source>
</reference>
<dbReference type="GO" id="GO:0005886">
    <property type="term" value="C:plasma membrane"/>
    <property type="evidence" value="ECO:0007669"/>
    <property type="project" value="TreeGrafter"/>
</dbReference>
<feature type="domain" description="Multidrug resistance protein MdtA-like C-terminal permuted SH3" evidence="7">
    <location>
        <begin position="283"/>
        <end position="338"/>
    </location>
</feature>
<dbReference type="EMBL" id="LAQU01000002">
    <property type="protein sequence ID" value="KKB64887.1"/>
    <property type="molecule type" value="Genomic_DNA"/>
</dbReference>
<feature type="coiled-coil region" evidence="3">
    <location>
        <begin position="120"/>
        <end position="147"/>
    </location>
</feature>
<evidence type="ECO:0000313" key="9">
    <source>
        <dbReference type="Proteomes" id="UP000033618"/>
    </source>
</evidence>
<dbReference type="NCBIfam" id="TIGR01730">
    <property type="entry name" value="RND_mfp"/>
    <property type="match status" value="1"/>
</dbReference>
<name>A0A0F5K5S3_9BURK</name>
<dbReference type="Proteomes" id="UP000033618">
    <property type="component" value="Unassembled WGS sequence"/>
</dbReference>
<keyword evidence="3" id="KW-0175">Coiled coil</keyword>
<dbReference type="Gene3D" id="2.40.30.170">
    <property type="match status" value="1"/>
</dbReference>
<feature type="domain" description="Multidrug resistance protein MdtA-like barrel-sandwich hybrid" evidence="5">
    <location>
        <begin position="42"/>
        <end position="180"/>
    </location>
</feature>
<evidence type="ECO:0000256" key="2">
    <source>
        <dbReference type="ARBA" id="ARBA00009477"/>
    </source>
</evidence>
<dbReference type="PANTHER" id="PTHR30158">
    <property type="entry name" value="ACRA/E-RELATED COMPONENT OF DRUG EFFLUX TRANSPORTER"/>
    <property type="match status" value="1"/>
</dbReference>
<dbReference type="Pfam" id="PF25917">
    <property type="entry name" value="BSH_RND"/>
    <property type="match status" value="1"/>
</dbReference>
<dbReference type="Gene3D" id="2.40.50.100">
    <property type="match status" value="1"/>
</dbReference>
<gene>
    <name evidence="8" type="ORF">WM40_02460</name>
</gene>
<feature type="domain" description="Multidrug resistance protein MdtA-like alpha-helical hairpin" evidence="4">
    <location>
        <begin position="82"/>
        <end position="149"/>
    </location>
</feature>
<dbReference type="STRING" id="28092.WM40_02460"/>
<feature type="domain" description="Multidrug resistance protein MdtA-like beta-barrel" evidence="6">
    <location>
        <begin position="189"/>
        <end position="276"/>
    </location>
</feature>
<dbReference type="GO" id="GO:0022857">
    <property type="term" value="F:transmembrane transporter activity"/>
    <property type="evidence" value="ECO:0007669"/>
    <property type="project" value="InterPro"/>
</dbReference>
<dbReference type="GO" id="GO:0030313">
    <property type="term" value="C:cell envelope"/>
    <property type="evidence" value="ECO:0007669"/>
    <property type="project" value="UniProtKB-SubCell"/>
</dbReference>
<dbReference type="PATRIC" id="fig|28092.6.peg.571"/>